<name>A0ABQ5GH11_9ASTR</name>
<sequence length="169" mass="19569">MPPRKNMTLNEVHEQELEDHVMARMEERFDQFVDQLSDRMDHLLNRRGRRPRRNQREDNRRWESGMRVNIPDFVGDTFSPEGFIDWLVAVEEVFEFKEVSEKKRGSLIATKLRGRIMDSINMFDPMIVSDAYQRALAFEKQNRQVGSSSSPAITGASGSGNMASRFALS</sequence>
<reference evidence="1" key="2">
    <citation type="submission" date="2022-01" db="EMBL/GenBank/DDBJ databases">
        <authorList>
            <person name="Yamashiro T."/>
            <person name="Shiraishi A."/>
            <person name="Satake H."/>
            <person name="Nakayama K."/>
        </authorList>
    </citation>
    <scope>NUCLEOTIDE SEQUENCE</scope>
</reference>
<evidence type="ECO:0008006" key="3">
    <source>
        <dbReference type="Google" id="ProtNLM"/>
    </source>
</evidence>
<organism evidence="1 2">
    <name type="scientific">Tanacetum coccineum</name>
    <dbReference type="NCBI Taxonomy" id="301880"/>
    <lineage>
        <taxon>Eukaryota</taxon>
        <taxon>Viridiplantae</taxon>
        <taxon>Streptophyta</taxon>
        <taxon>Embryophyta</taxon>
        <taxon>Tracheophyta</taxon>
        <taxon>Spermatophyta</taxon>
        <taxon>Magnoliopsida</taxon>
        <taxon>eudicotyledons</taxon>
        <taxon>Gunneridae</taxon>
        <taxon>Pentapetalae</taxon>
        <taxon>asterids</taxon>
        <taxon>campanulids</taxon>
        <taxon>Asterales</taxon>
        <taxon>Asteraceae</taxon>
        <taxon>Asteroideae</taxon>
        <taxon>Anthemideae</taxon>
        <taxon>Anthemidinae</taxon>
        <taxon>Tanacetum</taxon>
    </lineage>
</organism>
<accession>A0ABQ5GH11</accession>
<reference evidence="1" key="1">
    <citation type="journal article" date="2022" name="Int. J. Mol. Sci.">
        <title>Draft Genome of Tanacetum Coccineum: Genomic Comparison of Closely Related Tanacetum-Family Plants.</title>
        <authorList>
            <person name="Yamashiro T."/>
            <person name="Shiraishi A."/>
            <person name="Nakayama K."/>
            <person name="Satake H."/>
        </authorList>
    </citation>
    <scope>NUCLEOTIDE SEQUENCE</scope>
</reference>
<evidence type="ECO:0000313" key="1">
    <source>
        <dbReference type="EMBL" id="GJT74167.1"/>
    </source>
</evidence>
<evidence type="ECO:0000313" key="2">
    <source>
        <dbReference type="Proteomes" id="UP001151760"/>
    </source>
</evidence>
<gene>
    <name evidence="1" type="ORF">Tco_1040892</name>
</gene>
<comment type="caution">
    <text evidence="1">The sequence shown here is derived from an EMBL/GenBank/DDBJ whole genome shotgun (WGS) entry which is preliminary data.</text>
</comment>
<dbReference type="EMBL" id="BQNB010018417">
    <property type="protein sequence ID" value="GJT74167.1"/>
    <property type="molecule type" value="Genomic_DNA"/>
</dbReference>
<dbReference type="Proteomes" id="UP001151760">
    <property type="component" value="Unassembled WGS sequence"/>
</dbReference>
<keyword evidence="2" id="KW-1185">Reference proteome</keyword>
<proteinExistence type="predicted"/>
<protein>
    <recommendedName>
        <fullName evidence="3">Reverse transcriptase domain-containing protein</fullName>
    </recommendedName>
</protein>